<feature type="domain" description="Alpha/beta hydrolase fold-3" evidence="1">
    <location>
        <begin position="48"/>
        <end position="248"/>
    </location>
</feature>
<sequence>HLAANANKELKEISEKEIKIPVRDGARVCILIYSPQDIKPDDSRHLVVLIYSGGFILRSAEIEMPTCVTAVREYGYVTVSLEHRLSPEVKFPVAYNDCWDTLILLHTSEFNTDPNRRLIFGGTSAGSYISIPLAHKARDEGLKPPISGLFHSVPPALPPQALTNKYQPLYRSRELLKDGITLISKSTAVYDIAVEPDFNSPLWSPLLWPTGHKDLPPMFFQICGADLLRDKVLIYERELRLENRVKTRTIYNYPTYSASTKFTEDSVAGLGWLLGKEA</sequence>
<dbReference type="PANTHER" id="PTHR23024">
    <property type="entry name" value="ARYLACETAMIDE DEACETYLASE"/>
    <property type="match status" value="1"/>
</dbReference>
<dbReference type="SUPFAM" id="SSF53474">
    <property type="entry name" value="alpha/beta-Hydrolases"/>
    <property type="match status" value="1"/>
</dbReference>
<feature type="non-terminal residue" evidence="2">
    <location>
        <position position="1"/>
    </location>
</feature>
<dbReference type="Gene3D" id="3.40.50.1820">
    <property type="entry name" value="alpha/beta hydrolase"/>
    <property type="match status" value="1"/>
</dbReference>
<dbReference type="InterPro" id="IPR050466">
    <property type="entry name" value="Carboxylest/Gibb_receptor"/>
</dbReference>
<dbReference type="InterPro" id="IPR013094">
    <property type="entry name" value="AB_hydrolase_3"/>
</dbReference>
<dbReference type="InterPro" id="IPR029058">
    <property type="entry name" value="AB_hydrolase_fold"/>
</dbReference>
<proteinExistence type="predicted"/>
<reference evidence="2" key="1">
    <citation type="submission" date="2015-01" db="EMBL/GenBank/DDBJ databases">
        <authorList>
            <person name="Durling Mikael"/>
        </authorList>
    </citation>
    <scope>NUCLEOTIDE SEQUENCE</scope>
</reference>
<name>A0A0B7KCZ1_BIOOC</name>
<evidence type="ECO:0000259" key="1">
    <source>
        <dbReference type="Pfam" id="PF07859"/>
    </source>
</evidence>
<dbReference type="AlphaFoldDB" id="A0A0B7KCZ1"/>
<protein>
    <recommendedName>
        <fullName evidence="1">Alpha/beta hydrolase fold-3 domain-containing protein</fullName>
    </recommendedName>
</protein>
<accession>A0A0B7KCZ1</accession>
<dbReference type="Pfam" id="PF07859">
    <property type="entry name" value="Abhydrolase_3"/>
    <property type="match status" value="1"/>
</dbReference>
<gene>
    <name evidence="2" type="ORF">BN869_000011027_1</name>
</gene>
<dbReference type="EMBL" id="CDPU01000047">
    <property type="protein sequence ID" value="CEO54969.1"/>
    <property type="molecule type" value="Genomic_DNA"/>
</dbReference>
<dbReference type="PANTHER" id="PTHR23024:SF643">
    <property type="entry name" value="AB HYDROLASE SUPERFAMILY PROTEIN B1A11.02"/>
    <property type="match status" value="1"/>
</dbReference>
<organism evidence="2">
    <name type="scientific">Bionectria ochroleuca</name>
    <name type="common">Gliocladium roseum</name>
    <dbReference type="NCBI Taxonomy" id="29856"/>
    <lineage>
        <taxon>Eukaryota</taxon>
        <taxon>Fungi</taxon>
        <taxon>Dikarya</taxon>
        <taxon>Ascomycota</taxon>
        <taxon>Pezizomycotina</taxon>
        <taxon>Sordariomycetes</taxon>
        <taxon>Hypocreomycetidae</taxon>
        <taxon>Hypocreales</taxon>
        <taxon>Bionectriaceae</taxon>
        <taxon>Clonostachys</taxon>
    </lineage>
</organism>
<dbReference type="GO" id="GO:0016787">
    <property type="term" value="F:hydrolase activity"/>
    <property type="evidence" value="ECO:0007669"/>
    <property type="project" value="InterPro"/>
</dbReference>
<evidence type="ECO:0000313" key="2">
    <source>
        <dbReference type="EMBL" id="CEO54969.1"/>
    </source>
</evidence>